<feature type="compositionally biased region" description="Polar residues" evidence="14">
    <location>
        <begin position="3787"/>
        <end position="3799"/>
    </location>
</feature>
<feature type="domain" description="EGF-like" evidence="18">
    <location>
        <begin position="1799"/>
        <end position="1833"/>
    </location>
</feature>
<evidence type="ECO:0000256" key="11">
    <source>
        <dbReference type="PROSITE-ProRule" id="PRU00043"/>
    </source>
</evidence>
<dbReference type="InterPro" id="IPR002126">
    <property type="entry name" value="Cadherin-like_dom"/>
</dbReference>
<dbReference type="Pfam" id="PF01390">
    <property type="entry name" value="SEA"/>
    <property type="match status" value="2"/>
</dbReference>
<evidence type="ECO:0000256" key="4">
    <source>
        <dbReference type="ARBA" id="ARBA00022729"/>
    </source>
</evidence>
<dbReference type="Pfam" id="PF07974">
    <property type="entry name" value="EGF_2"/>
    <property type="match status" value="1"/>
</dbReference>
<dbReference type="InterPro" id="IPR012334">
    <property type="entry name" value="Pectin_lyas_fold"/>
</dbReference>
<dbReference type="GO" id="GO:0045217">
    <property type="term" value="P:cell-cell junction maintenance"/>
    <property type="evidence" value="ECO:0007669"/>
    <property type="project" value="TreeGrafter"/>
</dbReference>
<dbReference type="PRINTS" id="PR00205">
    <property type="entry name" value="CADHERIN"/>
</dbReference>
<evidence type="ECO:0000256" key="9">
    <source>
        <dbReference type="ARBA" id="ARBA00023157"/>
    </source>
</evidence>
<dbReference type="SUPFAM" id="SSF82671">
    <property type="entry name" value="SEA domain"/>
    <property type="match status" value="2"/>
</dbReference>
<dbReference type="PROSITE" id="PS50268">
    <property type="entry name" value="CADHERIN_2"/>
    <property type="match status" value="3"/>
</dbReference>
<evidence type="ECO:0000259" key="18">
    <source>
        <dbReference type="PROSITE" id="PS50026"/>
    </source>
</evidence>
<feature type="domain" description="SRCR" evidence="20">
    <location>
        <begin position="768"/>
        <end position="856"/>
    </location>
</feature>
<dbReference type="PROSITE" id="PS51233">
    <property type="entry name" value="VWFD"/>
    <property type="match status" value="1"/>
</dbReference>
<reference evidence="22" key="1">
    <citation type="submission" date="2022-01" db="EMBL/GenBank/DDBJ databases">
        <authorList>
            <person name="Braso-Vives M."/>
        </authorList>
    </citation>
    <scope>NUCLEOTIDE SEQUENCE</scope>
</reference>
<dbReference type="EMBL" id="OV696686">
    <property type="protein sequence ID" value="CAH1233156.1"/>
    <property type="molecule type" value="Genomic_DNA"/>
</dbReference>
<feature type="domain" description="Cadherin" evidence="19">
    <location>
        <begin position="3413"/>
        <end position="3520"/>
    </location>
</feature>
<evidence type="ECO:0000256" key="10">
    <source>
        <dbReference type="ARBA" id="ARBA00023180"/>
    </source>
</evidence>
<dbReference type="SUPFAM" id="SSF51126">
    <property type="entry name" value="Pectin lyase-like"/>
    <property type="match status" value="4"/>
</dbReference>
<feature type="domain" description="EGF-like" evidence="18">
    <location>
        <begin position="3298"/>
        <end position="3332"/>
    </location>
</feature>
<evidence type="ECO:0000256" key="16">
    <source>
        <dbReference type="SAM" id="SignalP"/>
    </source>
</evidence>
<dbReference type="SMART" id="SM00200">
    <property type="entry name" value="SEA"/>
    <property type="match status" value="2"/>
</dbReference>
<dbReference type="FunFam" id="3.10.250.10:FF:000016">
    <property type="entry name" value="Scavenger receptor cysteine-rich protein type 12"/>
    <property type="match status" value="1"/>
</dbReference>
<evidence type="ECO:0000259" key="21">
    <source>
        <dbReference type="PROSITE" id="PS51233"/>
    </source>
</evidence>
<evidence type="ECO:0000259" key="19">
    <source>
        <dbReference type="PROSITE" id="PS50268"/>
    </source>
</evidence>
<feature type="disulfide bond" evidence="12">
    <location>
        <begin position="1823"/>
        <end position="1832"/>
    </location>
</feature>
<protein>
    <submittedName>
        <fullName evidence="22">TNC protein</fullName>
    </submittedName>
</protein>
<dbReference type="CDD" id="cd11304">
    <property type="entry name" value="Cadherin_repeat"/>
    <property type="match status" value="3"/>
</dbReference>
<feature type="compositionally biased region" description="Low complexity" evidence="14">
    <location>
        <begin position="3741"/>
        <end position="3753"/>
    </location>
</feature>
<sequence length="4213" mass="458465">MGPLWRRVFLVSLLLSGLLSGAVSDDIGGSYYRNHTISLLGSPYNVTNEIIVGEAATLTIEAGVRLLFPEGVGMTVWGRLIAVGTPADRIVFDRKRNPPEDQANNVARDHDIRLLGPTVFEGRVQVKRDGRWGSLCQSRMRNSEATVVCRQLGFANGRVDNKYQFGTGRMAVCNLRCRSNENNIYECSHDSLDQPPQCPTGQSRRDLGVVCEGVNNRGGVHWKGMDIRTADPLMYSVLENVDVLHGGATSTTAAIVIRSVSPKLQDVVVKYSGQAAINVANPSTPFQMSNCDISDNHGVGLLVSYPSQNITVSSTSFARNFPAGMHVTGAQTTAILSINRSTFSENSGAGLMLTGTPMWVAVNDSMFNANSHYGLSISSSSVTNLECDGCHFDHNGLDGVHVRYTSVSSESSITVMRNSEAEGNGGRGLDLEISYNNGISVPLVVDQVDISGSEFLSNADGSVRVAVDGSDESHYPSILVTDGIHRNNTGTILEVSGTYTELTVENSLFESNECGSKQVIYVHGFEKEIRLSTNRFTRNVCKRVGLYSTTGISLFSGSPPVEIVGNIFDNNEYNTPSHAYISEPLSEFCTLEFSGSPSDAVNVTRNSFQSETSRLEICSNGQDTGVGETTLQASLNWWGTTDPASIANKIFDYDDWNDGAIVTFVPYLDSPSGTPITSENRPVMSETQLGGRLFDSLRLTRANSPYTITRDLTILPNASLIIDPGVDIQIQERVGILNLGHMEISGTPDSPTNFNLTTRSQPNRTDVLRLQDGSSGSDGRLEVYHQGQWMGVCRQRVEEFTDIACRQLGLGQSKTAEYLSCIEPKVTVRCEGHEEILEECSFYRTTSCSCTRLTCEPTLGWGGVRSYSSEPVNISNINLQYVGRLHHGKASALSVQNHPFKMLFTEINMTDFVRSRSGIEVFKPEGEILITNVTMESCATETGILVLDPQQSVTLRHIDLTNTGSKIDAGIGIKKLDSSSWSNLEEQVGSRLVSLQSMYGGPPIINLRPGMRQWLVNGRTWGVKSSSLKNIQAPYGYTVQLNVTKSDFDYYPSDNSLTVYDSSTRNDSRVLGRVDYYNDDPSGTESRVFTSSGSMLTLYIKAEQGRDSFFLAEVKAVPDTDVSTLNNIDDGLYLYDVSGDVTLTNVSMDNNGRGLYLSSVSGDVTLKNVSALGNNNNGMHLSSITGAVAINDAELHSNNGHGLALENFLGTSSLSDVTATGNGASSYAGVYIYQMRYSSGRQASYNIENLKSKGNRGHGVRLELAYESSIDIFNCLIQENLRGGVAVNIGNHQPDKYPQIALTNNTMANNTRFALQATGRLANFEISRNLITHNVCPYQPAVRFQGQPKHINFRSNSLIQNNARETFSVLFGDESQTSEKVGILIEDNVFNENFYSPSETGGNFQYGQYPDLISCTIEIGGYKANYSLTHNLIDNKNMNYTLCSRVGTTFPDEAIDAKYNWWGTVDEQEIRNKIVDFDDWNDRAPVSYFPYLTGPDVTSLPAEPSIRNITMTTDDIGGRLNEAMHLTKSGTLPSVYRIANNIFKDNSGTVVKVTAKAPDSTVDVLRNIFENNQEREANNDEAVITIHGNVFTNPANDAELATSDRMSSYPVNATGNFWGFSSAYLVSRRIRDRDDYDNWADVLYDPWVTASPGVPGACPLGWRYNKQLSACYMYHGGSHDWLGAVHSCKIQHAIVAKSFSGQERQLIDSIIRAREVDFASDVPIWKDRPDNKIGNSTHECEIHVPSNGSLTTFADCGSLYPFICKRPVVDDCPNACSHHGGCLGRTCICDRGWEGEDCSKANCGERNDCGEFGTCVGPNICRCRNGWQGRACTVSYCNRFSSCKSCAMAVGCGWCDQRQSCESGMYRSPDVLPCNTWFYHSCFTVGEKGRCSGDIEVVDCEHRQCNNSLSTTTVESCLRCQDVEGCFKETIDGFCEVWNEDQCPKGFIHPLYNDTTRIEKILVSHNVEYVPLEGNILYRCPVRFSSWGATMFVNEGDLDIRIGQVLSSPQANGVLHKVEQVVKTDDYTVIVAHPATPEDMLDYSDFSQEVQLEMAVDMKRNEGVPELSVVERVLSGNGTLDESTVRVVTEDASVYKCIGARAMNGGEGSYHLLMRDIPDHLSVGDIIVSNHSNGILEKVTQQTTTPYGVFIQTQLQDCFTTFNFREELYTADGASLPASLPCSGGPDGAHGLLIVDSAGKEVDLETGDTVVGRKSGRVLAKVLDVTTVADFTLVEVEPILSRSTMTMPSRKGRREDATVSQVRSTVDIAIEDQFWGATDSYNIKLSTSGELSAGIKLSLAVSTSEFRTPTLKKAEASFIGGRVDVGLEGTLDVSESTQTRGGFRTVLSPSYVSLCVSQTVCIPGKIWADMETSYNIYAEGPGSIQMSSNVVKPDIHGGGSWQPQEGSQWFSFDQNEESGSADIVISSYSGTAADSNNLIILELKVKPTFFMEFPTSEEIEEEANSIPSLDSAFAQNGPGGAFGYSITTSLQSQALLRVSVQSCSAECPYSDRPQYVGVLSSLDYLKGAFNVIVGNNDYYQEQQWRDEWMDFDRDCRAQPSSIDTCTDTCPCPGGATGMPHPTNESFCMCPCDCPRGNISFTHPDIPGDGCNCDVCPDGDFKTVNSQGHLHCPCLCPDNSTSELTSTGKCDCSCNCADGSRDVVMSDGSCPCRCTCNNCHESVLGPQGCICSDRCPDCENDEEPEWQDCVCKCPQKTECGIPPTCVVGRRGPDCRQPDCRPCQDCSGNGRCFTSTDSCQSSCVCWPQWFGDCCELRRPRPIGGDPHLQTLDGKSYDFHGIGEFWDCKSVANDFGVQTRMYAYERASLIGGVAVKAGYSVVTMMTLPNATEKDVPDIRIDGELCQLSVGEKYLLNNGTIHLLAQQPSTNATESGAVIIVSVTFASGATVSFDVRYSPKMGRQFVNILFSPTATFKGSTEGLCGIMDDDDANDFTGPDGAEYNDSSVFAETWRINKTHHGSGLMGSWSWNSSNFHPDDVMDPAYSDPTHRPSTGIDGLTLEEKGKAEEMCIALGLTGTLLNECIFDVSITNDTTFTEQEVFKGCPNQCSGRGCCINGTCDCITGWSGEDCNLGNCTDCSEDHGKCELGFCRCEPGWEGAACDQKATCHAVNNCTSMDHGICVSTDVCRCKPGYIGDDCSKVPTCGNVANCTDHGVCVDYDICLCDEQWTGDKCDQFSCAALDHCSGHGHCVDIDVCYCDQGWTGSSCVTPDCPAVNQCSRQGDCISPNICQCYSGYQSLNCSQAQSCPEFQECHENGACVMSSEGLKECRCFPGFSGTSCGQPDCTKQNDCSQHGTCIEPNLCQCDRGYTGHDCTNFSCEALRYCSGHGSCMSFDTCSCDPGWSGRPCNIANCSSKAECSGQGTCVTPNTCECFPGFQGDNCSEENVPNEHTPIFQHDRYDATIPENQPVGTTVITVYANDTDSGRNGEVRYRLVQTGLDGDNFAVHPTLGIITSVVEFDFESLENTSFSLIVEAYDQGVPTLTGTATITINVTDQNDNKPVINIPPDTEYNLQANSPTGFHVTTIQASDADRSDDNSKITYGIASASPFVSIAATNGSVTVNSALESGTYLVRVSATDHGSPPKSDEISLRMIVTSVSTNTAPQCPEDQSLEIPSQSLTRGSTITTIEAEDHDNGPNGDVSYSFKSQTGDLASLFDIHPSTGRIYVASDVPQLNDTFSAVAMTVEVRDNAVDSMSCETNVIVVITPPEFSGTVPNNVFPATTPLTTTAEPQTTLLDRSTAGSTTQLNITTEELESTTTLPTTEKATYFDRSTTGSTPQLDITTEELENTTTGTLPTTEEATSFDRSTAGSTTQLNITTEELESTTTLPTTEKATYFDRSTTGSTTKPDITTEESDSSVVLPTATTDDISMVVEARLFRGVLKLVNREWKDELRHQISDAFKALAAEVEQELGNVFSNSHLGDTYDSVEVTGFSPGSIKVDFMVRFNSPTPVASDTVLAVLSGRANIGALQIDDAFSSITDTSIVVEARLFRGVLKVVNREWKDELRHQISDAFKTLAAEVEQELGNVFGNSDLGDTYDSVEVTGFSPGSIKVDFMVRFHSPTPIASDTVLAVLSGRTNIGGLQIDGAVTSITDVTGDESKAAWYDNPIYISVICVGAAVVVTAIVVLVICCARKRRHKTMPADNHWPFDNVPMHNQWPSDNAQRLVQQNLLVPLEKVSREPARQTYENPMYNDNE</sequence>
<dbReference type="Proteomes" id="UP000838412">
    <property type="component" value="Chromosome 1"/>
</dbReference>
<comment type="subcellular location">
    <subcellularLocation>
        <location evidence="1">Membrane</location>
        <topology evidence="1">Single-pass membrane protein</topology>
    </subcellularLocation>
</comment>
<evidence type="ECO:0000256" key="1">
    <source>
        <dbReference type="ARBA" id="ARBA00004167"/>
    </source>
</evidence>
<evidence type="ECO:0000256" key="6">
    <source>
        <dbReference type="ARBA" id="ARBA00022837"/>
    </source>
</evidence>
<dbReference type="InterPro" id="IPR053243">
    <property type="entry name" value="SJ_maturation_regulator"/>
</dbReference>
<feature type="compositionally biased region" description="Polar residues" evidence="14">
    <location>
        <begin position="3855"/>
        <end position="3866"/>
    </location>
</feature>
<dbReference type="InterPro" id="IPR001846">
    <property type="entry name" value="VWF_type-D"/>
</dbReference>
<proteinExistence type="predicted"/>
<dbReference type="PANTHER" id="PTHR47653">
    <property type="entry name" value="PROTEIN BARK BEETLE"/>
    <property type="match status" value="1"/>
</dbReference>
<keyword evidence="2 12" id="KW-0245">EGF-like domain</keyword>
<dbReference type="GO" id="GO:0007156">
    <property type="term" value="P:homophilic cell adhesion via plasma membrane adhesion molecules"/>
    <property type="evidence" value="ECO:0007669"/>
    <property type="project" value="InterPro"/>
</dbReference>
<dbReference type="GO" id="GO:0005886">
    <property type="term" value="C:plasma membrane"/>
    <property type="evidence" value="ECO:0007669"/>
    <property type="project" value="InterPro"/>
</dbReference>
<feature type="disulfide bond" evidence="12">
    <location>
        <begin position="3146"/>
        <end position="3155"/>
    </location>
</feature>
<keyword evidence="9 13" id="KW-1015">Disulfide bond</keyword>
<dbReference type="Pfam" id="PF13229">
    <property type="entry name" value="Beta_helix"/>
    <property type="match status" value="1"/>
</dbReference>
<dbReference type="InterPro" id="IPR036772">
    <property type="entry name" value="SRCR-like_dom_sf"/>
</dbReference>
<keyword evidence="7 15" id="KW-1133">Transmembrane helix</keyword>
<dbReference type="PROSITE" id="PS00022">
    <property type="entry name" value="EGF_1"/>
    <property type="match status" value="5"/>
</dbReference>
<dbReference type="InterPro" id="IPR000742">
    <property type="entry name" value="EGF"/>
</dbReference>
<dbReference type="InterPro" id="IPR000082">
    <property type="entry name" value="SEA_dom"/>
</dbReference>
<feature type="domain" description="SRCR" evidence="20">
    <location>
        <begin position="112"/>
        <end position="212"/>
    </location>
</feature>
<dbReference type="SMART" id="SM00202">
    <property type="entry name" value="SR"/>
    <property type="match status" value="2"/>
</dbReference>
<organism evidence="22 23">
    <name type="scientific">Branchiostoma lanceolatum</name>
    <name type="common">Common lancelet</name>
    <name type="synonym">Amphioxus lanceolatum</name>
    <dbReference type="NCBI Taxonomy" id="7740"/>
    <lineage>
        <taxon>Eukaryota</taxon>
        <taxon>Metazoa</taxon>
        <taxon>Chordata</taxon>
        <taxon>Cephalochordata</taxon>
        <taxon>Leptocardii</taxon>
        <taxon>Amphioxiformes</taxon>
        <taxon>Branchiostomatidae</taxon>
        <taxon>Branchiostoma</taxon>
    </lineage>
</organism>
<dbReference type="OrthoDB" id="409374at2759"/>
<keyword evidence="10" id="KW-0325">Glycoprotein</keyword>
<feature type="transmembrane region" description="Helical" evidence="15">
    <location>
        <begin position="4126"/>
        <end position="4150"/>
    </location>
</feature>
<feature type="domain" description="EGF-like" evidence="18">
    <location>
        <begin position="3366"/>
        <end position="3400"/>
    </location>
</feature>
<dbReference type="PROSITE" id="PS50026">
    <property type="entry name" value="EGF_3"/>
    <property type="match status" value="6"/>
</dbReference>
<dbReference type="PROSITE" id="PS50024">
    <property type="entry name" value="SEA"/>
    <property type="match status" value="2"/>
</dbReference>
<feature type="disulfide bond" evidence="12">
    <location>
        <begin position="3215"/>
        <end position="3224"/>
    </location>
</feature>
<keyword evidence="5" id="KW-0677">Repeat</keyword>
<feature type="domain" description="EGF-like" evidence="18">
    <location>
        <begin position="3260"/>
        <end position="3295"/>
    </location>
</feature>
<feature type="region of interest" description="Disordered" evidence="14">
    <location>
        <begin position="3741"/>
        <end position="3828"/>
    </location>
</feature>
<dbReference type="Gene3D" id="3.10.250.10">
    <property type="entry name" value="SRCR-like domain"/>
    <property type="match status" value="2"/>
</dbReference>
<feature type="domain" description="Cadherin" evidence="19">
    <location>
        <begin position="3522"/>
        <end position="3623"/>
    </location>
</feature>
<evidence type="ECO:0000259" key="17">
    <source>
        <dbReference type="PROSITE" id="PS50024"/>
    </source>
</evidence>
<comment type="caution">
    <text evidence="13">Lacks conserved residue(s) required for the propagation of feature annotation.</text>
</comment>
<dbReference type="SMART" id="SM00216">
    <property type="entry name" value="VWD"/>
    <property type="match status" value="1"/>
</dbReference>
<feature type="domain" description="VWFD" evidence="21">
    <location>
        <begin position="2776"/>
        <end position="2979"/>
    </location>
</feature>
<feature type="region of interest" description="Disordered" evidence="14">
    <location>
        <begin position="3853"/>
        <end position="3874"/>
    </location>
</feature>
<feature type="disulfide bond" evidence="13">
    <location>
        <begin position="830"/>
        <end position="840"/>
    </location>
</feature>
<evidence type="ECO:0000256" key="8">
    <source>
        <dbReference type="ARBA" id="ARBA00023136"/>
    </source>
</evidence>
<dbReference type="SUPFAM" id="SSF56487">
    <property type="entry name" value="SRCR-like"/>
    <property type="match status" value="2"/>
</dbReference>
<dbReference type="InterPro" id="IPR011050">
    <property type="entry name" value="Pectin_lyase_fold/virulence"/>
</dbReference>
<evidence type="ECO:0000256" key="15">
    <source>
        <dbReference type="SAM" id="Phobius"/>
    </source>
</evidence>
<dbReference type="Pfam" id="PF23106">
    <property type="entry name" value="EGF_Teneurin"/>
    <property type="match status" value="1"/>
</dbReference>
<dbReference type="GO" id="GO:0005509">
    <property type="term" value="F:calcium ion binding"/>
    <property type="evidence" value="ECO:0007669"/>
    <property type="project" value="UniProtKB-UniRule"/>
</dbReference>
<dbReference type="InterPro" id="IPR020894">
    <property type="entry name" value="Cadherin_CS"/>
</dbReference>
<feature type="domain" description="EGF-like" evidence="18">
    <location>
        <begin position="3120"/>
        <end position="3156"/>
    </location>
</feature>
<evidence type="ECO:0000256" key="5">
    <source>
        <dbReference type="ARBA" id="ARBA00022737"/>
    </source>
</evidence>
<dbReference type="CDD" id="cd00054">
    <property type="entry name" value="EGF_CA"/>
    <property type="match status" value="1"/>
</dbReference>
<dbReference type="InterPro" id="IPR013111">
    <property type="entry name" value="EGF_extracell"/>
</dbReference>
<feature type="chain" id="PRO_5035459461" evidence="16">
    <location>
        <begin position="25"/>
        <end position="4213"/>
    </location>
</feature>
<dbReference type="InterPro" id="IPR006626">
    <property type="entry name" value="PbH1"/>
</dbReference>
<dbReference type="Gene3D" id="3.30.70.960">
    <property type="entry name" value="SEA domain"/>
    <property type="match status" value="2"/>
</dbReference>
<feature type="compositionally biased region" description="Low complexity" evidence="14">
    <location>
        <begin position="3806"/>
        <end position="3818"/>
    </location>
</feature>
<evidence type="ECO:0000256" key="12">
    <source>
        <dbReference type="PROSITE-ProRule" id="PRU00076"/>
    </source>
</evidence>
<accession>A0A8J9YQ93</accession>
<evidence type="ECO:0000313" key="22">
    <source>
        <dbReference type="EMBL" id="CAH1233156.1"/>
    </source>
</evidence>
<evidence type="ECO:0000256" key="14">
    <source>
        <dbReference type="SAM" id="MobiDB-lite"/>
    </source>
</evidence>
<dbReference type="PROSITE" id="PS01186">
    <property type="entry name" value="EGF_2"/>
    <property type="match status" value="6"/>
</dbReference>
<dbReference type="SUPFAM" id="SSF56436">
    <property type="entry name" value="C-type lectin-like"/>
    <property type="match status" value="1"/>
</dbReference>
<dbReference type="PANTHER" id="PTHR47653:SF1">
    <property type="entry name" value="DELETED IN MALIGNANT BRAIN TUMORS 1 PROTEIN"/>
    <property type="match status" value="1"/>
</dbReference>
<dbReference type="InterPro" id="IPR015919">
    <property type="entry name" value="Cadherin-like_sf"/>
</dbReference>
<keyword evidence="23" id="KW-1185">Reference proteome</keyword>
<evidence type="ECO:0000256" key="3">
    <source>
        <dbReference type="ARBA" id="ARBA00022692"/>
    </source>
</evidence>
<feature type="signal peptide" evidence="16">
    <location>
        <begin position="1"/>
        <end position="24"/>
    </location>
</feature>
<dbReference type="SMART" id="SM00112">
    <property type="entry name" value="CA"/>
    <property type="match status" value="3"/>
</dbReference>
<evidence type="ECO:0000259" key="20">
    <source>
        <dbReference type="PROSITE" id="PS50287"/>
    </source>
</evidence>
<dbReference type="PROSITE" id="PS50287">
    <property type="entry name" value="SRCR_2"/>
    <property type="match status" value="2"/>
</dbReference>
<name>A0A8J9YQ93_BRALA</name>
<dbReference type="Gene3D" id="2.60.40.60">
    <property type="entry name" value="Cadherins"/>
    <property type="match status" value="3"/>
</dbReference>
<dbReference type="Pfam" id="PF25024">
    <property type="entry name" value="EGF_TEN"/>
    <property type="match status" value="1"/>
</dbReference>
<gene>
    <name evidence="22" type="primary">TNC</name>
    <name evidence="22" type="ORF">BLAG_LOCUS2005</name>
</gene>
<evidence type="ECO:0000313" key="23">
    <source>
        <dbReference type="Proteomes" id="UP000838412"/>
    </source>
</evidence>
<feature type="domain" description="EGF-like" evidence="18">
    <location>
        <begin position="3191"/>
        <end position="3225"/>
    </location>
</feature>
<keyword evidence="6 11" id="KW-0106">Calcium</keyword>
<dbReference type="Pfam" id="PF00028">
    <property type="entry name" value="Cadherin"/>
    <property type="match status" value="3"/>
</dbReference>
<feature type="disulfide bond" evidence="13">
    <location>
        <begin position="177"/>
        <end position="187"/>
    </location>
</feature>
<dbReference type="FunFam" id="2.60.40.60:FF:000194">
    <property type="entry name" value="FAT atypical cadherin 2"/>
    <property type="match status" value="1"/>
</dbReference>
<dbReference type="InterPro" id="IPR039448">
    <property type="entry name" value="Beta_helix"/>
</dbReference>
<evidence type="ECO:0000256" key="7">
    <source>
        <dbReference type="ARBA" id="ARBA00022989"/>
    </source>
</evidence>
<dbReference type="InterPro" id="IPR036364">
    <property type="entry name" value="SEA_dom_sf"/>
</dbReference>
<evidence type="ECO:0000256" key="13">
    <source>
        <dbReference type="PROSITE-ProRule" id="PRU00196"/>
    </source>
</evidence>
<dbReference type="SUPFAM" id="SSF49313">
    <property type="entry name" value="Cadherin-like"/>
    <property type="match status" value="3"/>
</dbReference>
<keyword evidence="8 15" id="KW-0472">Membrane</keyword>
<feature type="domain" description="Cadherin" evidence="19">
    <location>
        <begin position="3639"/>
        <end position="3734"/>
    </location>
</feature>
<dbReference type="PROSITE" id="PS00232">
    <property type="entry name" value="CADHERIN_1"/>
    <property type="match status" value="1"/>
</dbReference>
<dbReference type="SMART" id="SM00181">
    <property type="entry name" value="EGF"/>
    <property type="match status" value="12"/>
</dbReference>
<feature type="compositionally biased region" description="Polar residues" evidence="14">
    <location>
        <begin position="3757"/>
        <end position="3766"/>
    </location>
</feature>
<feature type="disulfide bond" evidence="12">
    <location>
        <begin position="3322"/>
        <end position="3331"/>
    </location>
</feature>
<keyword evidence="4 16" id="KW-0732">Signal</keyword>
<dbReference type="InterPro" id="IPR001190">
    <property type="entry name" value="SRCR"/>
</dbReference>
<feature type="domain" description="SEA" evidence="17">
    <location>
        <begin position="4004"/>
        <end position="4114"/>
    </location>
</feature>
<feature type="domain" description="SEA" evidence="17">
    <location>
        <begin position="3891"/>
        <end position="4001"/>
    </location>
</feature>
<dbReference type="PRINTS" id="PR00258">
    <property type="entry name" value="SPERACTRCPTR"/>
</dbReference>
<dbReference type="Gene3D" id="2.160.20.10">
    <property type="entry name" value="Single-stranded right-handed beta-helix, Pectin lyase-like"/>
    <property type="match status" value="2"/>
</dbReference>
<feature type="disulfide bond" evidence="12">
    <location>
        <begin position="3390"/>
        <end position="3399"/>
    </location>
</feature>
<dbReference type="SMART" id="SM00710">
    <property type="entry name" value="PbH1"/>
    <property type="match status" value="16"/>
</dbReference>
<dbReference type="Gene3D" id="2.10.25.10">
    <property type="entry name" value="Laminin"/>
    <property type="match status" value="6"/>
</dbReference>
<dbReference type="InterPro" id="IPR016187">
    <property type="entry name" value="CTDL_fold"/>
</dbReference>
<evidence type="ECO:0000256" key="2">
    <source>
        <dbReference type="ARBA" id="ARBA00022536"/>
    </source>
</evidence>
<keyword evidence="3 15" id="KW-0812">Transmembrane</keyword>